<dbReference type="Proteomes" id="UP000006310">
    <property type="component" value="Chromosome 1"/>
</dbReference>
<dbReference type="GO" id="GO:0020037">
    <property type="term" value="F:heme binding"/>
    <property type="evidence" value="ECO:0007669"/>
    <property type="project" value="TreeGrafter"/>
</dbReference>
<dbReference type="eggNOG" id="KOG4097">
    <property type="taxonomic scope" value="Eukaryota"/>
</dbReference>
<reference evidence="12 13" key="1">
    <citation type="journal article" date="2011" name="Proc. Natl. Acad. Sci. U.S.A.">
        <title>Evolutionary erosion of yeast sex chromosomes by mating-type switching accidents.</title>
        <authorList>
            <person name="Gordon J.L."/>
            <person name="Armisen D."/>
            <person name="Proux-Wera E."/>
            <person name="Oheigeartaigh S.S."/>
            <person name="Byrne K.P."/>
            <person name="Wolfe K.H."/>
        </authorList>
    </citation>
    <scope>NUCLEOTIDE SEQUENCE [LARGE SCALE GENOMIC DNA]</scope>
    <source>
        <strain evidence="13">ATCC MYA-139 / BCRC 22969 / CBS 8797 / CCRC 22969 / KCTC 17520 / NBRC 10181 / NCYC 3082</strain>
    </source>
</reference>
<dbReference type="EMBL" id="HE978314">
    <property type="protein sequence ID" value="CCK67964.1"/>
    <property type="molecule type" value="Genomic_DNA"/>
</dbReference>
<reference evidence="13" key="2">
    <citation type="submission" date="2012-08" db="EMBL/GenBank/DDBJ databases">
        <title>Genome sequence of Kazachstania naganishii.</title>
        <authorList>
            <person name="Gordon J.L."/>
            <person name="Armisen D."/>
            <person name="Proux-Wera E."/>
            <person name="OhEigeartaigh S.S."/>
            <person name="Byrne K.P."/>
            <person name="Wolfe K.H."/>
        </authorList>
    </citation>
    <scope>NUCLEOTIDE SEQUENCE [LARGE SCALE GENOMIC DNA]</scope>
    <source>
        <strain evidence="13">ATCC MYA-139 / BCRC 22969 / CBS 8797 / CCRC 22969 / KCTC 17520 / NBRC 10181 / NCYC 3082</strain>
    </source>
</reference>
<evidence type="ECO:0000313" key="13">
    <source>
        <dbReference type="Proteomes" id="UP000006310"/>
    </source>
</evidence>
<dbReference type="OrthoDB" id="18577at2759"/>
<feature type="binding site" description="axial binding residue" evidence="10">
    <location>
        <position position="96"/>
    </location>
    <ligand>
        <name>heme b</name>
        <dbReference type="ChEBI" id="CHEBI:60344"/>
        <note>ligand shared with SDHC</note>
    </ligand>
    <ligandPart>
        <name>Fe</name>
        <dbReference type="ChEBI" id="CHEBI:18248"/>
    </ligandPart>
</feature>
<evidence type="ECO:0000256" key="8">
    <source>
        <dbReference type="ARBA" id="ARBA00023136"/>
    </source>
</evidence>
<comment type="similarity">
    <text evidence="2 11">Belongs to the CybS family.</text>
</comment>
<accession>J7S253</accession>
<protein>
    <recommendedName>
        <fullName evidence="11">Succinate dehydrogenase [ubiquinone] cytochrome b small subunit</fullName>
    </recommendedName>
</protein>
<keyword evidence="4 11" id="KW-0999">Mitochondrion inner membrane</keyword>
<dbReference type="PANTHER" id="PTHR13337:SF5">
    <property type="entry name" value="MITOCHONDRIAL INNER MEMBRANE PROTEIN SHH4-RELATED"/>
    <property type="match status" value="1"/>
</dbReference>
<dbReference type="GO" id="GO:0006099">
    <property type="term" value="P:tricarboxylic acid cycle"/>
    <property type="evidence" value="ECO:0007669"/>
    <property type="project" value="TreeGrafter"/>
</dbReference>
<dbReference type="PANTHER" id="PTHR13337">
    <property type="entry name" value="SUCCINATE DEHYDROGENASE"/>
    <property type="match status" value="1"/>
</dbReference>
<evidence type="ECO:0000256" key="5">
    <source>
        <dbReference type="ARBA" id="ARBA00022946"/>
    </source>
</evidence>
<dbReference type="RefSeq" id="XP_022462210.1">
    <property type="nucleotide sequence ID" value="XM_022607041.1"/>
</dbReference>
<dbReference type="InterPro" id="IPR034804">
    <property type="entry name" value="SQR/QFR_C/D"/>
</dbReference>
<keyword evidence="10" id="KW-0479">Metal-binding</keyword>
<keyword evidence="13" id="KW-1185">Reference proteome</keyword>
<evidence type="ECO:0000256" key="2">
    <source>
        <dbReference type="ARBA" id="ARBA00007294"/>
    </source>
</evidence>
<keyword evidence="8 11" id="KW-0472">Membrane</keyword>
<comment type="subcellular location">
    <subcellularLocation>
        <location evidence="1 11">Mitochondrion inner membrane</location>
        <topology evidence="1 11">Multi-pass membrane protein</topology>
    </subcellularLocation>
</comment>
<dbReference type="AlphaFoldDB" id="J7S253"/>
<evidence type="ECO:0000256" key="9">
    <source>
        <dbReference type="PIRSR" id="PIRSR607992-1"/>
    </source>
</evidence>
<dbReference type="GeneID" id="34523599"/>
<keyword evidence="3 11" id="KW-0812">Transmembrane</keyword>
<evidence type="ECO:0000256" key="1">
    <source>
        <dbReference type="ARBA" id="ARBA00004448"/>
    </source>
</evidence>
<feature type="transmembrane region" description="Helical" evidence="11">
    <location>
        <begin position="88"/>
        <end position="109"/>
    </location>
</feature>
<dbReference type="Pfam" id="PF05328">
    <property type="entry name" value="CybS"/>
    <property type="match status" value="1"/>
</dbReference>
<dbReference type="InterPro" id="IPR007992">
    <property type="entry name" value="CybS"/>
</dbReference>
<evidence type="ECO:0000256" key="7">
    <source>
        <dbReference type="ARBA" id="ARBA00023128"/>
    </source>
</evidence>
<evidence type="ECO:0000313" key="12">
    <source>
        <dbReference type="EMBL" id="CCK67964.1"/>
    </source>
</evidence>
<evidence type="ECO:0000256" key="6">
    <source>
        <dbReference type="ARBA" id="ARBA00022989"/>
    </source>
</evidence>
<dbReference type="GO" id="GO:0048039">
    <property type="term" value="F:ubiquinone binding"/>
    <property type="evidence" value="ECO:0007669"/>
    <property type="project" value="TreeGrafter"/>
</dbReference>
<evidence type="ECO:0000256" key="3">
    <source>
        <dbReference type="ARBA" id="ARBA00022692"/>
    </source>
</evidence>
<dbReference type="GO" id="GO:0005743">
    <property type="term" value="C:mitochondrial inner membrane"/>
    <property type="evidence" value="ECO:0007669"/>
    <property type="project" value="UniProtKB-SubCell"/>
</dbReference>
<dbReference type="STRING" id="1071383.J7S253"/>
<feature type="transmembrane region" description="Helical" evidence="11">
    <location>
        <begin position="62"/>
        <end position="82"/>
    </location>
</feature>
<evidence type="ECO:0000256" key="10">
    <source>
        <dbReference type="PIRSR" id="PIRSR607992-2"/>
    </source>
</evidence>
<dbReference type="GO" id="GO:0006121">
    <property type="term" value="P:mitochondrial electron transport, succinate to ubiquinone"/>
    <property type="evidence" value="ECO:0007669"/>
    <property type="project" value="EnsemblFungi"/>
</dbReference>
<keyword evidence="7 11" id="KW-0496">Mitochondrion</keyword>
<dbReference type="GO" id="GO:0046872">
    <property type="term" value="F:metal ion binding"/>
    <property type="evidence" value="ECO:0007669"/>
    <property type="project" value="UniProtKB-KW"/>
</dbReference>
<evidence type="ECO:0000256" key="11">
    <source>
        <dbReference type="RuleBase" id="RU364031"/>
    </source>
</evidence>
<proteinExistence type="inferred from homology"/>
<keyword evidence="10" id="KW-0408">Iron</keyword>
<evidence type="ECO:0000256" key="4">
    <source>
        <dbReference type="ARBA" id="ARBA00022792"/>
    </source>
</evidence>
<feature type="transmembrane region" description="Helical" evidence="11">
    <location>
        <begin position="121"/>
        <end position="139"/>
    </location>
</feature>
<keyword evidence="6 11" id="KW-1133">Transmembrane helix</keyword>
<dbReference type="HOGENOM" id="CLU_096618_0_0_1"/>
<feature type="binding site" evidence="9">
    <location>
        <position position="108"/>
    </location>
    <ligand>
        <name>a ubiquinone</name>
        <dbReference type="ChEBI" id="CHEBI:16389"/>
        <note>ligand shared with IP/SDHB</note>
    </ligand>
</feature>
<sequence length="161" mass="17763">MLSCGLFQRRLFHLARSSHFKIPFLPTLPQKPGGVAGDVNDSSTVPAEDPLHGSRHWTLDTAVSLSLVPLVGIPLVFVGPVSTVADTMLSAMLLAHCYSGFQSCIIDYVSKRVYGRIHSYAMWLLRIGSLVSLFGIYILETESDGLVGLMRRMWRRPASES</sequence>
<keyword evidence="5 11" id="KW-0809">Transit peptide</keyword>
<organism evidence="12 13">
    <name type="scientific">Huiozyma naganishii (strain ATCC MYA-139 / BCRC 22969 / CBS 8797 / KCTC 17520 / NBRC 10181 / NCYC 3082 / Yp74L-3)</name>
    <name type="common">Yeast</name>
    <name type="synonym">Kazachstania naganishii</name>
    <dbReference type="NCBI Taxonomy" id="1071383"/>
    <lineage>
        <taxon>Eukaryota</taxon>
        <taxon>Fungi</taxon>
        <taxon>Dikarya</taxon>
        <taxon>Ascomycota</taxon>
        <taxon>Saccharomycotina</taxon>
        <taxon>Saccharomycetes</taxon>
        <taxon>Saccharomycetales</taxon>
        <taxon>Saccharomycetaceae</taxon>
        <taxon>Huiozyma</taxon>
    </lineage>
</organism>
<dbReference type="KEGG" id="kng:KNAG_0A02750"/>
<dbReference type="GO" id="GO:0008177">
    <property type="term" value="F:succinate dehydrogenase (quinone) activity"/>
    <property type="evidence" value="ECO:0007669"/>
    <property type="project" value="EnsemblFungi"/>
</dbReference>
<name>J7S253_HUIN7</name>
<gene>
    <name evidence="12" type="primary">KNAG0A02750</name>
    <name evidence="12" type="ordered locus">KNAG_0A02750</name>
</gene>
<dbReference type="GO" id="GO:0045273">
    <property type="term" value="C:respiratory chain complex II (succinate dehydrogenase)"/>
    <property type="evidence" value="ECO:0007669"/>
    <property type="project" value="EnsemblFungi"/>
</dbReference>
<dbReference type="CDD" id="cd03496">
    <property type="entry name" value="SQR_TypeC_CybS"/>
    <property type="match status" value="1"/>
</dbReference>
<dbReference type="OMA" id="SEGSYHW"/>
<dbReference type="Gene3D" id="1.20.1300.10">
    <property type="entry name" value="Fumarate reductase/succinate dehydrogenase, transmembrane subunit"/>
    <property type="match status" value="1"/>
</dbReference>